<dbReference type="InterPro" id="IPR045340">
    <property type="entry name" value="DUF6533"/>
</dbReference>
<evidence type="ECO:0000313" key="4">
    <source>
        <dbReference type="Proteomes" id="UP000294933"/>
    </source>
</evidence>
<sequence length="126" mass="13926">MTMTCIKGDVEQSAKQFDFSVVPHPLGKSMSDPSTDTAALIAEASQTQLLNAVSISVAVLIFYDYALTFSAEVSEIWSSRFSGAQALFFVTRYSYMIFTVLFCAVILVQNPSEMVSGDFHQCERLE</sequence>
<organism evidence="3 4">
    <name type="scientific">Rickenella mellea</name>
    <dbReference type="NCBI Taxonomy" id="50990"/>
    <lineage>
        <taxon>Eukaryota</taxon>
        <taxon>Fungi</taxon>
        <taxon>Dikarya</taxon>
        <taxon>Basidiomycota</taxon>
        <taxon>Agaricomycotina</taxon>
        <taxon>Agaricomycetes</taxon>
        <taxon>Hymenochaetales</taxon>
        <taxon>Rickenellaceae</taxon>
        <taxon>Rickenella</taxon>
    </lineage>
</organism>
<dbReference type="AlphaFoldDB" id="A0A4Y7PJD2"/>
<keyword evidence="1" id="KW-0812">Transmembrane</keyword>
<gene>
    <name evidence="3" type="ORF">BD410DRAFT_135321</name>
</gene>
<dbReference type="Pfam" id="PF20151">
    <property type="entry name" value="DUF6533"/>
    <property type="match status" value="1"/>
</dbReference>
<evidence type="ECO:0000259" key="2">
    <source>
        <dbReference type="Pfam" id="PF20151"/>
    </source>
</evidence>
<keyword evidence="4" id="KW-1185">Reference proteome</keyword>
<dbReference type="Proteomes" id="UP000294933">
    <property type="component" value="Unassembled WGS sequence"/>
</dbReference>
<feature type="domain" description="DUF6533" evidence="2">
    <location>
        <begin position="53"/>
        <end position="96"/>
    </location>
</feature>
<feature type="transmembrane region" description="Helical" evidence="1">
    <location>
        <begin position="86"/>
        <end position="108"/>
    </location>
</feature>
<reference evidence="3 4" key="1">
    <citation type="submission" date="2018-06" db="EMBL/GenBank/DDBJ databases">
        <title>A transcriptomic atlas of mushroom development highlights an independent origin of complex multicellularity.</title>
        <authorList>
            <consortium name="DOE Joint Genome Institute"/>
            <person name="Krizsan K."/>
            <person name="Almasi E."/>
            <person name="Merenyi Z."/>
            <person name="Sahu N."/>
            <person name="Viragh M."/>
            <person name="Koszo T."/>
            <person name="Mondo S."/>
            <person name="Kiss B."/>
            <person name="Balint B."/>
            <person name="Kues U."/>
            <person name="Barry K."/>
            <person name="Hegedus J.C."/>
            <person name="Henrissat B."/>
            <person name="Johnson J."/>
            <person name="Lipzen A."/>
            <person name="Ohm R."/>
            <person name="Nagy I."/>
            <person name="Pangilinan J."/>
            <person name="Yan J."/>
            <person name="Xiong Y."/>
            <person name="Grigoriev I.V."/>
            <person name="Hibbett D.S."/>
            <person name="Nagy L.G."/>
        </authorList>
    </citation>
    <scope>NUCLEOTIDE SEQUENCE [LARGE SCALE GENOMIC DNA]</scope>
    <source>
        <strain evidence="3 4">SZMC22713</strain>
    </source>
</reference>
<dbReference type="EMBL" id="ML170286">
    <property type="protein sequence ID" value="TDL15188.1"/>
    <property type="molecule type" value="Genomic_DNA"/>
</dbReference>
<dbReference type="VEuPathDB" id="FungiDB:BD410DRAFT_135321"/>
<evidence type="ECO:0000313" key="3">
    <source>
        <dbReference type="EMBL" id="TDL15188.1"/>
    </source>
</evidence>
<keyword evidence="1" id="KW-1133">Transmembrane helix</keyword>
<evidence type="ECO:0000256" key="1">
    <source>
        <dbReference type="SAM" id="Phobius"/>
    </source>
</evidence>
<accession>A0A4Y7PJD2</accession>
<dbReference type="OrthoDB" id="3242409at2759"/>
<protein>
    <recommendedName>
        <fullName evidence="2">DUF6533 domain-containing protein</fullName>
    </recommendedName>
</protein>
<keyword evidence="1" id="KW-0472">Membrane</keyword>
<feature type="transmembrane region" description="Helical" evidence="1">
    <location>
        <begin position="49"/>
        <end position="66"/>
    </location>
</feature>
<proteinExistence type="predicted"/>
<name>A0A4Y7PJD2_9AGAM</name>